<keyword evidence="2" id="KW-0333">Golgi apparatus</keyword>
<evidence type="ECO:0000256" key="2">
    <source>
        <dbReference type="RuleBase" id="RU368010"/>
    </source>
</evidence>
<dbReference type="GO" id="GO:0048193">
    <property type="term" value="P:Golgi vesicle transport"/>
    <property type="evidence" value="ECO:0007669"/>
    <property type="project" value="TreeGrafter"/>
</dbReference>
<dbReference type="GO" id="GO:0000938">
    <property type="term" value="C:GARP complex"/>
    <property type="evidence" value="ECO:0007669"/>
    <property type="project" value="UniProtKB-UniRule"/>
</dbReference>
<dbReference type="Pfam" id="PF08700">
    <property type="entry name" value="VPS51_Exo84_N"/>
    <property type="match status" value="1"/>
</dbReference>
<dbReference type="GO" id="GO:0006869">
    <property type="term" value="P:lipid transport"/>
    <property type="evidence" value="ECO:0007669"/>
    <property type="project" value="UniProtKB-UniRule"/>
</dbReference>
<dbReference type="InterPro" id="IPR014812">
    <property type="entry name" value="Vps51"/>
</dbReference>
<dbReference type="GO" id="GO:0007030">
    <property type="term" value="P:Golgi organization"/>
    <property type="evidence" value="ECO:0007669"/>
    <property type="project" value="UniProtKB-UniRule"/>
</dbReference>
<dbReference type="HOGENOM" id="CLU_008525_0_0_1"/>
<name>F0WL10_9STRA</name>
<organism evidence="3">
    <name type="scientific">Albugo laibachii Nc14</name>
    <dbReference type="NCBI Taxonomy" id="890382"/>
    <lineage>
        <taxon>Eukaryota</taxon>
        <taxon>Sar</taxon>
        <taxon>Stramenopiles</taxon>
        <taxon>Oomycota</taxon>
        <taxon>Peronosporomycetes</taxon>
        <taxon>Albuginales</taxon>
        <taxon>Albuginaceae</taxon>
        <taxon>Albugo</taxon>
    </lineage>
</organism>
<evidence type="ECO:0000256" key="1">
    <source>
        <dbReference type="ARBA" id="ARBA00006080"/>
    </source>
</evidence>
<comment type="subcellular location">
    <subcellularLocation>
        <location evidence="2">Golgi apparatus</location>
        <location evidence="2">trans-Golgi network</location>
    </subcellularLocation>
</comment>
<sequence>MSSQGVILQPSGDIRVTMENHGLTRMQEILGDYYGIQEETNEKSVSSSDINSTHFDSDAYVRSLLRNCNLNELLQKDDQLIREIKSLDTNMQMLVYENYNKFISATDSIRKMKTNVANMEQDVLKVVTSMDIITKKSEEINVALAPHRIKTEKLISVRRLLKRLDFLFQLPQRLESSVKNKDYDDAIKYFLVARRILSRYEHITSFKTIQNDSEKIMTELQTLLKDTLKNPTVPSTLVSLQTLNCCTDTERQQFLEWHQTFFNTHFPPHTTDNVLNSFRLLNDRVLSSFQQVLTIYTATFLDPKRNETTKRKTGNTQDEVFIAFAHEILEKYLERVGALFQQPACDFGSTANLDEKELNEMRKSASFQIDIADSNEYLVLMYVIQAFLDKMSQLDALWPLLRARSKANCVVEKCIAHQIELFLVNVKQNMVEIVREAHTTAFRDLGKSKIVSEVAEMLSKKLKNRIRKVLRQMEPFIQCCSMTLKDVAGRISDLVQTQMFNCLKWFNTELLRYSDATSPKSSEQMEQVETPSSGFLLLLAQVCLDFAETGIPECIHDLIECLPLNRSNLSLDSKRNSVDITSIIHITESTANEILHFVAKRYGSELCFMIYAQFCTCQFTWASHLEDEPRSVQDCIEQVVLGLFRIGRDISSMLGEKDSHFVCNLASGFRLSPYECRQNVEPLRVLNSKNMHRNVERILEKRVTVYPTHSVRQISTEWMLQFVSKMFIKAFSEYTRASILPSFGLQQIQVDAEFLRCVLPVLIHQREEAELLLSELIASAQYASTEDLLMEHSSVVAIVSARATLVIARCKG</sequence>
<dbReference type="GO" id="GO:0032456">
    <property type="term" value="P:endocytic recycling"/>
    <property type="evidence" value="ECO:0007669"/>
    <property type="project" value="TreeGrafter"/>
</dbReference>
<accession>F0WL10</accession>
<dbReference type="GO" id="GO:0007041">
    <property type="term" value="P:lysosomal transport"/>
    <property type="evidence" value="ECO:0007669"/>
    <property type="project" value="TreeGrafter"/>
</dbReference>
<proteinExistence type="inferred from homology"/>
<keyword evidence="2" id="KW-0813">Transport</keyword>
<comment type="similarity">
    <text evidence="1 2">Belongs to the VPS51 family.</text>
</comment>
<reference evidence="3" key="2">
    <citation type="submission" date="2011-02" db="EMBL/GenBank/DDBJ databases">
        <authorList>
            <person name="MacLean D."/>
        </authorList>
    </citation>
    <scope>NUCLEOTIDE SEQUENCE</scope>
</reference>
<dbReference type="PANTHER" id="PTHR15954:SF4">
    <property type="entry name" value="VACUOLAR PROTEIN SORTING-ASSOCIATED PROTEIN 51 HOMOLOG"/>
    <property type="match status" value="1"/>
</dbReference>
<dbReference type="AlphaFoldDB" id="F0WL10"/>
<keyword evidence="2" id="KW-0445">Lipid transport</keyword>
<reference evidence="3" key="1">
    <citation type="journal article" date="2011" name="PLoS Biol.">
        <title>Gene gain and loss during evolution of obligate parasitism in the white rust pathogen of Arabidopsis thaliana.</title>
        <authorList>
            <person name="Kemen E."/>
            <person name="Gardiner A."/>
            <person name="Schultz-Larsen T."/>
            <person name="Kemen A.C."/>
            <person name="Balmuth A.L."/>
            <person name="Robert-Seilaniantz A."/>
            <person name="Bailey K."/>
            <person name="Holub E."/>
            <person name="Studholme D.J."/>
            <person name="Maclean D."/>
            <person name="Jones J.D."/>
        </authorList>
    </citation>
    <scope>NUCLEOTIDE SEQUENCE</scope>
</reference>
<dbReference type="GO" id="GO:0005829">
    <property type="term" value="C:cytosol"/>
    <property type="evidence" value="ECO:0007669"/>
    <property type="project" value="GOC"/>
</dbReference>
<comment type="function">
    <text evidence="2">Acts as component of the GARP complex that is involved in retrograde transport from early and late endosomes to the trans-Golgi network (TGN).</text>
</comment>
<comment type="subunit">
    <text evidence="2">Component of the Golgi-associated retrograde protein (GARP) complex.</text>
</comment>
<dbReference type="PANTHER" id="PTHR15954">
    <property type="entry name" value="VACUOLAR PROTEIN SORTING-ASSOCIATED PROTEIN 51 HOMOLOG"/>
    <property type="match status" value="1"/>
</dbReference>
<keyword evidence="2" id="KW-0653">Protein transport</keyword>
<dbReference type="GO" id="GO:0042147">
    <property type="term" value="P:retrograde transport, endosome to Golgi"/>
    <property type="evidence" value="ECO:0007669"/>
    <property type="project" value="UniProtKB-UniRule"/>
</dbReference>
<dbReference type="GO" id="GO:0015031">
    <property type="term" value="P:protein transport"/>
    <property type="evidence" value="ECO:0007669"/>
    <property type="project" value="UniProtKB-UniRule"/>
</dbReference>
<dbReference type="GO" id="GO:0016020">
    <property type="term" value="C:membrane"/>
    <property type="evidence" value="ECO:0007669"/>
    <property type="project" value="TreeGrafter"/>
</dbReference>
<evidence type="ECO:0000313" key="3">
    <source>
        <dbReference type="EMBL" id="CCA21969.1"/>
    </source>
</evidence>
<gene>
    <name evidence="3" type="primary">AlNc14C139G7199</name>
    <name evidence="3" type="ORF">ALNC14_081120</name>
</gene>
<dbReference type="GO" id="GO:1990745">
    <property type="term" value="C:EARP complex"/>
    <property type="evidence" value="ECO:0007669"/>
    <property type="project" value="TreeGrafter"/>
</dbReference>
<dbReference type="EMBL" id="FR824184">
    <property type="protein sequence ID" value="CCA21969.1"/>
    <property type="molecule type" value="Genomic_DNA"/>
</dbReference>
<protein>
    <recommendedName>
        <fullName evidence="2">Vacuolar protein sorting-associated protein 51 homolog</fullName>
    </recommendedName>
</protein>